<sequence length="133" mass="15168">MSASYKSNDTFDAQEFAVELCKAKKVILASSECSFQRGWSNIFEVFIECVGRYPIVLLEVKDENGFLEIDVHMRSTTRAKQIYTSVMTAKYNSKRQCAHCGDIKPPNERKYCASCSDAAVMREPTGTWLDKFR</sequence>
<dbReference type="RefSeq" id="WP_379057318.1">
    <property type="nucleotide sequence ID" value="NZ_JBHTKB010000002.1"/>
</dbReference>
<name>A0ABW3F876_9PROT</name>
<organism evidence="1 2">
    <name type="scientific">Methylophilus luteus</name>
    <dbReference type="NCBI Taxonomy" id="640108"/>
    <lineage>
        <taxon>Bacteria</taxon>
        <taxon>Pseudomonadati</taxon>
        <taxon>Pseudomonadota</taxon>
        <taxon>Betaproteobacteria</taxon>
        <taxon>Nitrosomonadales</taxon>
        <taxon>Methylophilaceae</taxon>
        <taxon>Methylophilus</taxon>
    </lineage>
</organism>
<proteinExistence type="predicted"/>
<accession>A0ABW3F876</accession>
<evidence type="ECO:0000313" key="1">
    <source>
        <dbReference type="EMBL" id="MFD0913858.1"/>
    </source>
</evidence>
<keyword evidence="2" id="KW-1185">Reference proteome</keyword>
<gene>
    <name evidence="1" type="ORF">ACFQ1Z_09900</name>
</gene>
<protein>
    <submittedName>
        <fullName evidence="1">Uncharacterized protein</fullName>
    </submittedName>
</protein>
<dbReference type="EMBL" id="JBHTKB010000002">
    <property type="protein sequence ID" value="MFD0913858.1"/>
    <property type="molecule type" value="Genomic_DNA"/>
</dbReference>
<evidence type="ECO:0000313" key="2">
    <source>
        <dbReference type="Proteomes" id="UP001597128"/>
    </source>
</evidence>
<comment type="caution">
    <text evidence="1">The sequence shown here is derived from an EMBL/GenBank/DDBJ whole genome shotgun (WGS) entry which is preliminary data.</text>
</comment>
<reference evidence="2" key="1">
    <citation type="journal article" date="2019" name="Int. J. Syst. Evol. Microbiol.">
        <title>The Global Catalogue of Microorganisms (GCM) 10K type strain sequencing project: providing services to taxonomists for standard genome sequencing and annotation.</title>
        <authorList>
            <consortium name="The Broad Institute Genomics Platform"/>
            <consortium name="The Broad Institute Genome Sequencing Center for Infectious Disease"/>
            <person name="Wu L."/>
            <person name="Ma J."/>
        </authorList>
    </citation>
    <scope>NUCLEOTIDE SEQUENCE [LARGE SCALE GENOMIC DNA]</scope>
    <source>
        <strain evidence="2">CCUG 58412</strain>
    </source>
</reference>
<dbReference type="Proteomes" id="UP001597128">
    <property type="component" value="Unassembled WGS sequence"/>
</dbReference>